<keyword evidence="1" id="KW-0472">Membrane</keyword>
<dbReference type="AlphaFoldDB" id="A0A0F9JNM6"/>
<evidence type="ECO:0000256" key="1">
    <source>
        <dbReference type="SAM" id="Phobius"/>
    </source>
</evidence>
<accession>A0A0F9JNM6</accession>
<keyword evidence="1" id="KW-0812">Transmembrane</keyword>
<keyword evidence="1" id="KW-1133">Transmembrane helix</keyword>
<organism evidence="2">
    <name type="scientific">marine sediment metagenome</name>
    <dbReference type="NCBI Taxonomy" id="412755"/>
    <lineage>
        <taxon>unclassified sequences</taxon>
        <taxon>metagenomes</taxon>
        <taxon>ecological metagenomes</taxon>
    </lineage>
</organism>
<protein>
    <submittedName>
        <fullName evidence="2">Uncharacterized protein</fullName>
    </submittedName>
</protein>
<proteinExistence type="predicted"/>
<reference evidence="2" key="1">
    <citation type="journal article" date="2015" name="Nature">
        <title>Complex archaea that bridge the gap between prokaryotes and eukaryotes.</title>
        <authorList>
            <person name="Spang A."/>
            <person name="Saw J.H."/>
            <person name="Jorgensen S.L."/>
            <person name="Zaremba-Niedzwiedzka K."/>
            <person name="Martijn J."/>
            <person name="Lind A.E."/>
            <person name="van Eijk R."/>
            <person name="Schleper C."/>
            <person name="Guy L."/>
            <person name="Ettema T.J."/>
        </authorList>
    </citation>
    <scope>NUCLEOTIDE SEQUENCE</scope>
</reference>
<evidence type="ECO:0000313" key="2">
    <source>
        <dbReference type="EMBL" id="KKM71273.1"/>
    </source>
</evidence>
<comment type="caution">
    <text evidence="2">The sequence shown here is derived from an EMBL/GenBank/DDBJ whole genome shotgun (WGS) entry which is preliminary data.</text>
</comment>
<gene>
    <name evidence="2" type="ORF">LCGC14_1432270</name>
</gene>
<name>A0A0F9JNM6_9ZZZZ</name>
<feature type="transmembrane region" description="Helical" evidence="1">
    <location>
        <begin position="6"/>
        <end position="32"/>
    </location>
</feature>
<dbReference type="EMBL" id="LAZR01009671">
    <property type="protein sequence ID" value="KKM71273.1"/>
    <property type="molecule type" value="Genomic_DNA"/>
</dbReference>
<sequence length="145" mass="16936">MRCEKVQLWFLINANKLFVAGAAFGVIFVLIWGDASQWEYEEDKNHYSAFFSSIDSRISFVNYGYSGTSLRVVLNFDAEGLIPDDIKSITPKYKYLILKRICNDLESLELLESGYYFDVDLRDISSEHMFKNYFNLIVKHERCIT</sequence>